<comment type="caution">
    <text evidence="2">The sequence shown here is derived from an EMBL/GenBank/DDBJ whole genome shotgun (WGS) entry which is preliminary data.</text>
</comment>
<dbReference type="InterPro" id="IPR029063">
    <property type="entry name" value="SAM-dependent_MTases_sf"/>
</dbReference>
<dbReference type="PANTHER" id="PTHR43591">
    <property type="entry name" value="METHYLTRANSFERASE"/>
    <property type="match status" value="1"/>
</dbReference>
<gene>
    <name evidence="2" type="ORF">LTR77_011201</name>
</gene>
<organism evidence="2 3">
    <name type="scientific">Saxophila tyrrhenica</name>
    <dbReference type="NCBI Taxonomy" id="1690608"/>
    <lineage>
        <taxon>Eukaryota</taxon>
        <taxon>Fungi</taxon>
        <taxon>Dikarya</taxon>
        <taxon>Ascomycota</taxon>
        <taxon>Pezizomycotina</taxon>
        <taxon>Dothideomycetes</taxon>
        <taxon>Dothideomycetidae</taxon>
        <taxon>Mycosphaerellales</taxon>
        <taxon>Extremaceae</taxon>
        <taxon>Saxophila</taxon>
    </lineage>
</organism>
<dbReference type="GeneID" id="89932520"/>
<feature type="domain" description="Methyltransferase" evidence="1">
    <location>
        <begin position="52"/>
        <end position="147"/>
    </location>
</feature>
<keyword evidence="3" id="KW-1185">Reference proteome</keyword>
<dbReference type="PANTHER" id="PTHR43591:SF110">
    <property type="entry name" value="RHODANESE DOMAIN-CONTAINING PROTEIN"/>
    <property type="match status" value="1"/>
</dbReference>
<accession>A0AAV9NTS3</accession>
<dbReference type="SUPFAM" id="SSF53335">
    <property type="entry name" value="S-adenosyl-L-methionine-dependent methyltransferases"/>
    <property type="match status" value="1"/>
</dbReference>
<evidence type="ECO:0000259" key="1">
    <source>
        <dbReference type="Pfam" id="PF13649"/>
    </source>
</evidence>
<dbReference type="InterPro" id="IPR041698">
    <property type="entry name" value="Methyltransf_25"/>
</dbReference>
<dbReference type="Pfam" id="PF13649">
    <property type="entry name" value="Methyltransf_25"/>
    <property type="match status" value="1"/>
</dbReference>
<dbReference type="EMBL" id="JAVRRT010000035">
    <property type="protein sequence ID" value="KAK5162770.1"/>
    <property type="molecule type" value="Genomic_DNA"/>
</dbReference>
<evidence type="ECO:0000313" key="2">
    <source>
        <dbReference type="EMBL" id="KAK5162770.1"/>
    </source>
</evidence>
<name>A0AAV9NTS3_9PEZI</name>
<dbReference type="CDD" id="cd02440">
    <property type="entry name" value="AdoMet_MTases"/>
    <property type="match status" value="1"/>
</dbReference>
<protein>
    <recommendedName>
        <fullName evidence="1">Methyltransferase domain-containing protein</fullName>
    </recommendedName>
</protein>
<dbReference type="RefSeq" id="XP_064653413.1">
    <property type="nucleotide sequence ID" value="XM_064808412.1"/>
</dbReference>
<dbReference type="Gene3D" id="3.40.50.150">
    <property type="entry name" value="Vaccinia Virus protein VP39"/>
    <property type="match status" value="1"/>
</dbReference>
<dbReference type="AlphaFoldDB" id="A0AAV9NTS3"/>
<dbReference type="Proteomes" id="UP001337655">
    <property type="component" value="Unassembled WGS sequence"/>
</dbReference>
<reference evidence="2 3" key="1">
    <citation type="submission" date="2023-08" db="EMBL/GenBank/DDBJ databases">
        <title>Black Yeasts Isolated from many extreme environments.</title>
        <authorList>
            <person name="Coleine C."/>
            <person name="Stajich J.E."/>
            <person name="Selbmann L."/>
        </authorList>
    </citation>
    <scope>NUCLEOTIDE SEQUENCE [LARGE SCALE GENOMIC DNA]</scope>
    <source>
        <strain evidence="2 3">CCFEE 5935</strain>
    </source>
</reference>
<proteinExistence type="predicted"/>
<evidence type="ECO:0000313" key="3">
    <source>
        <dbReference type="Proteomes" id="UP001337655"/>
    </source>
</evidence>
<sequence length="288" mass="32027">MDSVGEDAYVKWMARDPAETERLNSQHEFLKKTIGHLLHPTIQSSMPAEPRIADIATGTCITLRDLASTFPPTCRFDGFDISSAQYPPAADLPSNIKLHVADAKAGLPTEFHSQYDVVNIRYLIAAMHEDDWPVVSQNMLKLLKPGGWLQWIEPDLGSAFTALRGDINIPTSSAVEEAADAIGPAVRQQKYSFFTTELANIMQAEGYESVTHEVVSTDRLPELRAAGWNTMRRPYQQFWEGVEAAKGEKGKSKEYVAKRIGEIAEVAKAGAVYFRSNIHVFLARKSME</sequence>